<dbReference type="GO" id="GO:0008270">
    <property type="term" value="F:zinc ion binding"/>
    <property type="evidence" value="ECO:0007669"/>
    <property type="project" value="UniProtKB-KW"/>
</dbReference>
<dbReference type="PROSITE" id="PS50157">
    <property type="entry name" value="ZINC_FINGER_C2H2_2"/>
    <property type="match status" value="2"/>
</dbReference>
<feature type="domain" description="C2H2-type" evidence="11">
    <location>
        <begin position="32"/>
        <end position="54"/>
    </location>
</feature>
<dbReference type="GeneID" id="54359779"/>
<keyword evidence="4 10" id="KW-0863">Zinc-finger</keyword>
<reference evidence="13" key="2">
    <citation type="submission" date="2020-04" db="EMBL/GenBank/DDBJ databases">
        <authorList>
            <consortium name="NCBI Genome Project"/>
        </authorList>
    </citation>
    <scope>NUCLEOTIDE SEQUENCE</scope>
    <source>
        <strain evidence="13">CBS 342.82</strain>
    </source>
</reference>
<evidence type="ECO:0000256" key="9">
    <source>
        <dbReference type="ARBA" id="ARBA00023242"/>
    </source>
</evidence>
<keyword evidence="8" id="KW-0804">Transcription</keyword>
<dbReference type="AlphaFoldDB" id="A0A6J3LVG5"/>
<evidence type="ECO:0000259" key="11">
    <source>
        <dbReference type="PROSITE" id="PS50157"/>
    </source>
</evidence>
<dbReference type="PANTHER" id="PTHR23235:SF120">
    <property type="entry name" value="KRUPPEL-LIKE FACTOR 15"/>
    <property type="match status" value="1"/>
</dbReference>
<dbReference type="InterPro" id="IPR013087">
    <property type="entry name" value="Znf_C2H2_type"/>
</dbReference>
<evidence type="ECO:0000256" key="3">
    <source>
        <dbReference type="ARBA" id="ARBA00022737"/>
    </source>
</evidence>
<dbReference type="PROSITE" id="PS00028">
    <property type="entry name" value="ZINC_FINGER_C2H2_1"/>
    <property type="match status" value="2"/>
</dbReference>
<dbReference type="SMART" id="SM00355">
    <property type="entry name" value="ZnF_C2H2"/>
    <property type="match status" value="2"/>
</dbReference>
<dbReference type="GO" id="GO:0000978">
    <property type="term" value="F:RNA polymerase II cis-regulatory region sequence-specific DNA binding"/>
    <property type="evidence" value="ECO:0007669"/>
    <property type="project" value="TreeGrafter"/>
</dbReference>
<dbReference type="GO" id="GO:0005634">
    <property type="term" value="C:nucleus"/>
    <property type="evidence" value="ECO:0007669"/>
    <property type="project" value="UniProtKB-SubCell"/>
</dbReference>
<protein>
    <recommendedName>
        <fullName evidence="11">C2H2-type domain-containing protein</fullName>
    </recommendedName>
</protein>
<evidence type="ECO:0000256" key="7">
    <source>
        <dbReference type="ARBA" id="ARBA00023125"/>
    </source>
</evidence>
<keyword evidence="2" id="KW-0479">Metal-binding</keyword>
<evidence type="ECO:0000313" key="12">
    <source>
        <dbReference type="Proteomes" id="UP000504637"/>
    </source>
</evidence>
<keyword evidence="5" id="KW-0862">Zinc</keyword>
<dbReference type="InterPro" id="IPR036236">
    <property type="entry name" value="Znf_C2H2_sf"/>
</dbReference>
<accession>A0A6J3LVG5</accession>
<evidence type="ECO:0000256" key="5">
    <source>
        <dbReference type="ARBA" id="ARBA00022833"/>
    </source>
</evidence>
<reference evidence="13" key="3">
    <citation type="submission" date="2025-08" db="UniProtKB">
        <authorList>
            <consortium name="RefSeq"/>
        </authorList>
    </citation>
    <scope>IDENTIFICATION</scope>
    <source>
        <strain evidence="13">CBS 342.82</strain>
    </source>
</reference>
<evidence type="ECO:0000313" key="13">
    <source>
        <dbReference type="RefSeq" id="XP_033455648.1"/>
    </source>
</evidence>
<dbReference type="RefSeq" id="XP_033455648.1">
    <property type="nucleotide sequence ID" value="XM_033601979.1"/>
</dbReference>
<comment type="subcellular location">
    <subcellularLocation>
        <location evidence="1">Nucleus</location>
    </subcellularLocation>
</comment>
<dbReference type="PANTHER" id="PTHR23235">
    <property type="entry name" value="KRUEPPEL-LIKE TRANSCRIPTION FACTOR"/>
    <property type="match status" value="1"/>
</dbReference>
<keyword evidence="3" id="KW-0677">Repeat</keyword>
<evidence type="ECO:0000256" key="10">
    <source>
        <dbReference type="PROSITE-ProRule" id="PRU00042"/>
    </source>
</evidence>
<evidence type="ECO:0000256" key="1">
    <source>
        <dbReference type="ARBA" id="ARBA00004123"/>
    </source>
</evidence>
<reference evidence="13" key="1">
    <citation type="submission" date="2020-01" db="EMBL/GenBank/DDBJ databases">
        <authorList>
            <consortium name="DOE Joint Genome Institute"/>
            <person name="Haridas S."/>
            <person name="Albert R."/>
            <person name="Binder M."/>
            <person name="Bloem J."/>
            <person name="Labutti K."/>
            <person name="Salamov A."/>
            <person name="Andreopoulos B."/>
            <person name="Baker S.E."/>
            <person name="Barry K."/>
            <person name="Bills G."/>
            <person name="Bluhm B.H."/>
            <person name="Cannon C."/>
            <person name="Castanera R."/>
            <person name="Culley D.E."/>
            <person name="Daum C."/>
            <person name="Ezra D."/>
            <person name="Gonzalez J.B."/>
            <person name="Henrissat B."/>
            <person name="Kuo A."/>
            <person name="Liang C."/>
            <person name="Lipzen A."/>
            <person name="Lutzoni F."/>
            <person name="Magnuson J."/>
            <person name="Mondo S."/>
            <person name="Nolan M."/>
            <person name="Ohm R."/>
            <person name="Pangilinan J."/>
            <person name="Park H.-J."/>
            <person name="Ramirez L."/>
            <person name="Alfaro M."/>
            <person name="Sun H."/>
            <person name="Tritt A."/>
            <person name="Yoshinaga Y."/>
            <person name="Zwiers L.-H."/>
            <person name="Turgeon B.G."/>
            <person name="Goodwin S.B."/>
            <person name="Spatafora J.W."/>
            <person name="Crous P.W."/>
            <person name="Grigoriev I.V."/>
        </authorList>
    </citation>
    <scope>NUCLEOTIDE SEQUENCE</scope>
    <source>
        <strain evidence="13">CBS 342.82</strain>
    </source>
</reference>
<dbReference type="FunFam" id="3.30.160.60:FF:000646">
    <property type="entry name" value="Myeloid zinc finger 1"/>
    <property type="match status" value="1"/>
</dbReference>
<evidence type="ECO:0000256" key="4">
    <source>
        <dbReference type="ARBA" id="ARBA00022771"/>
    </source>
</evidence>
<name>A0A6J3LVG5_9PEZI</name>
<dbReference type="Pfam" id="PF00096">
    <property type="entry name" value="zf-C2H2"/>
    <property type="match status" value="2"/>
</dbReference>
<keyword evidence="12" id="KW-1185">Reference proteome</keyword>
<keyword evidence="7" id="KW-0238">DNA-binding</keyword>
<sequence length="54" mass="6332">MVTLTCGTCGKSFSKKEHYVRHLRVHTHERPFACHACGQKFARRDTLKRHQISH</sequence>
<organism evidence="13">
    <name type="scientific">Dissoconium aciculare CBS 342.82</name>
    <dbReference type="NCBI Taxonomy" id="1314786"/>
    <lineage>
        <taxon>Eukaryota</taxon>
        <taxon>Fungi</taxon>
        <taxon>Dikarya</taxon>
        <taxon>Ascomycota</taxon>
        <taxon>Pezizomycotina</taxon>
        <taxon>Dothideomycetes</taxon>
        <taxon>Dothideomycetidae</taxon>
        <taxon>Mycosphaerellales</taxon>
        <taxon>Dissoconiaceae</taxon>
        <taxon>Dissoconium</taxon>
    </lineage>
</organism>
<dbReference type="Gene3D" id="3.30.160.60">
    <property type="entry name" value="Classic Zinc Finger"/>
    <property type="match status" value="2"/>
</dbReference>
<dbReference type="GO" id="GO:0000981">
    <property type="term" value="F:DNA-binding transcription factor activity, RNA polymerase II-specific"/>
    <property type="evidence" value="ECO:0007669"/>
    <property type="project" value="TreeGrafter"/>
</dbReference>
<evidence type="ECO:0000256" key="8">
    <source>
        <dbReference type="ARBA" id="ARBA00023163"/>
    </source>
</evidence>
<dbReference type="SUPFAM" id="SSF57667">
    <property type="entry name" value="beta-beta-alpha zinc fingers"/>
    <property type="match status" value="1"/>
</dbReference>
<proteinExistence type="predicted"/>
<keyword evidence="9" id="KW-0539">Nucleus</keyword>
<dbReference type="Proteomes" id="UP000504637">
    <property type="component" value="Unplaced"/>
</dbReference>
<evidence type="ECO:0000256" key="6">
    <source>
        <dbReference type="ARBA" id="ARBA00023015"/>
    </source>
</evidence>
<feature type="non-terminal residue" evidence="13">
    <location>
        <position position="54"/>
    </location>
</feature>
<dbReference type="OrthoDB" id="10018191at2759"/>
<gene>
    <name evidence="13" type="ORF">K489DRAFT_327313</name>
</gene>
<evidence type="ECO:0000256" key="2">
    <source>
        <dbReference type="ARBA" id="ARBA00022723"/>
    </source>
</evidence>
<dbReference type="FunFam" id="3.30.160.60:FF:001666">
    <property type="entry name" value="MDS1 and EVI1 complex locus"/>
    <property type="match status" value="1"/>
</dbReference>
<feature type="domain" description="C2H2-type" evidence="11">
    <location>
        <begin position="4"/>
        <end position="31"/>
    </location>
</feature>
<keyword evidence="6" id="KW-0805">Transcription regulation</keyword>